<dbReference type="PANTHER" id="PTHR14336">
    <property type="entry name" value="TANDEM PH DOMAIN CONTAINING PROTEIN"/>
    <property type="match status" value="1"/>
</dbReference>
<evidence type="ECO:0000313" key="5">
    <source>
        <dbReference type="Proteomes" id="UP000241890"/>
    </source>
</evidence>
<dbReference type="SUPFAM" id="SSF50729">
    <property type="entry name" value="PH domain-like"/>
    <property type="match status" value="3"/>
</dbReference>
<feature type="compositionally biased region" description="Polar residues" evidence="2">
    <location>
        <begin position="176"/>
        <end position="186"/>
    </location>
</feature>
<feature type="domain" description="PH" evidence="3">
    <location>
        <begin position="323"/>
        <end position="420"/>
    </location>
</feature>
<dbReference type="Gene3D" id="1.10.357.50">
    <property type="match status" value="1"/>
</dbReference>
<comment type="caution">
    <text evidence="4">The sequence shown here is derived from an EMBL/GenBank/DDBJ whole genome shotgun (WGS) entry which is preliminary data.</text>
</comment>
<dbReference type="Proteomes" id="UP000241890">
    <property type="component" value="Unassembled WGS sequence"/>
</dbReference>
<dbReference type="InterPro" id="IPR051707">
    <property type="entry name" value="PI-Interact_SigTrans_Reg"/>
</dbReference>
<keyword evidence="4" id="KW-0808">Transferase</keyword>
<dbReference type="PANTHER" id="PTHR14336:SF8">
    <property type="entry name" value="PROTEIN OPY1"/>
    <property type="match status" value="1"/>
</dbReference>
<dbReference type="GO" id="GO:0000145">
    <property type="term" value="C:exocyst"/>
    <property type="evidence" value="ECO:0007669"/>
    <property type="project" value="InterPro"/>
</dbReference>
<dbReference type="GO" id="GO:0006887">
    <property type="term" value="P:exocytosis"/>
    <property type="evidence" value="ECO:0007669"/>
    <property type="project" value="InterPro"/>
</dbReference>
<dbReference type="GO" id="GO:0016301">
    <property type="term" value="F:kinase activity"/>
    <property type="evidence" value="ECO:0007669"/>
    <property type="project" value="UniProtKB-KW"/>
</dbReference>
<keyword evidence="4" id="KW-0418">Kinase</keyword>
<evidence type="ECO:0000313" key="4">
    <source>
        <dbReference type="EMBL" id="GBG27994.1"/>
    </source>
</evidence>
<dbReference type="InParanoid" id="A0A2R5GJF5"/>
<evidence type="ECO:0000256" key="1">
    <source>
        <dbReference type="SAM" id="Coils"/>
    </source>
</evidence>
<reference evidence="4 5" key="1">
    <citation type="submission" date="2017-12" db="EMBL/GenBank/DDBJ databases">
        <title>Sequencing, de novo assembly and annotation of complete genome of a new Thraustochytrid species, strain FCC1311.</title>
        <authorList>
            <person name="Sedici K."/>
            <person name="Godart F."/>
            <person name="Aiese Cigliano R."/>
            <person name="Sanseverino W."/>
            <person name="Barakat M."/>
            <person name="Ortet P."/>
            <person name="Marechal E."/>
            <person name="Cagnac O."/>
            <person name="Amato A."/>
        </authorList>
    </citation>
    <scope>NUCLEOTIDE SEQUENCE [LARGE SCALE GENOMIC DNA]</scope>
</reference>
<feature type="region of interest" description="Disordered" evidence="2">
    <location>
        <begin position="152"/>
        <end position="312"/>
    </location>
</feature>
<feature type="compositionally biased region" description="Low complexity" evidence="2">
    <location>
        <begin position="1003"/>
        <end position="1044"/>
    </location>
</feature>
<dbReference type="Gene3D" id="2.30.29.30">
    <property type="entry name" value="Pleckstrin-homology domain (PH domain)/Phosphotyrosine-binding domain (PTB)"/>
    <property type="match status" value="3"/>
</dbReference>
<dbReference type="InterPro" id="IPR011993">
    <property type="entry name" value="PH-like_dom_sf"/>
</dbReference>
<feature type="compositionally biased region" description="Low complexity" evidence="2">
    <location>
        <begin position="211"/>
        <end position="227"/>
    </location>
</feature>
<feature type="compositionally biased region" description="Polar residues" evidence="2">
    <location>
        <begin position="268"/>
        <end position="281"/>
    </location>
</feature>
<feature type="domain" description="PH" evidence="3">
    <location>
        <begin position="20"/>
        <end position="112"/>
    </location>
</feature>
<keyword evidence="1" id="KW-0175">Coiled coil</keyword>
<dbReference type="InterPro" id="IPR010326">
    <property type="entry name" value="EXOC3/Sec6"/>
</dbReference>
<sequence length="1554" mass="172079">MHKGTEVDSRAVLGTDRTNLELLQGYLMKRNSRGSWQKRYFIVNNQYLNYFLDRKMHKLRASCDLTDLTDEPYVEGRFGEFVIPLKSGDVYLKAKSVAEATNWVRCLKERQEYFEDGVGADMISSMTDEAEPASPMAAPPLDVKVAPIRTTSSRAKTGSDAPPSGKENEVAKPASKTRSILTRSFTSPSSPPSPKEAPASSKGKDESAKAGPESPSSPGTGSGSVIPPRHPNVQSVLAAAVGTTKEESSSESGSTRNAAPKKRMSLRRTLSASSQKSGNSDAESHPESESGGSDASKTKRLSRKKQTAVKARDIEWEERAQESCVKDGSLLKKSPSRFKAWQSRFCRIIEGSLYYYKSEKQSWGDFQGQIILSKGTSFLPAPSDDPAVFHIVTPFRTFEFKAESEQIMKDWVAELEHHCAAMEERRQEEIAKTTAKAAGDSARSLASGEGHDPVMAGPKLPDWIVFWDLVDEASRVQRLETNLDSKFAKVSSLEDTLSAATRMVEELDELATVCLGEHDRVDVMTLYMRAYQVRFEHEVSVFLVGDRYESLTIHDMLRIMDLISAYSEFRDRILQDERCKNLADTLPPFTMEDNIDMMAARYLVELQESLGTWVENIIRTNLTRGEDCVEVIRRGQSELATSAPVDMFNMINETLIMAKASGVPQVQVAVMQCCLVTVADYITTFRNELHETERGRTLMTDLRFMCAITNDCATIQDHIDDLDSGRMGLGNASLNVDWNPVRSKYSQAVVSFVQITLDMIHADCEDFYGKLFSPAHLRVGPHDLAGNIMVRVAATVQDYLGDIKAFLILPYFKKLLRLLTRDICVTYCASLLDLSPVRTNPNAWVDTVLPERVSYTSTPRMDGIMGRQKISLDDVFHIRADKEGMMRTLGLFTNNAEKLLGVEMLLWNNILDLLAVSPEFFASAVSKMSIEWSKTGQRAVIATAIACLGLREDVSAAQAGEIVHAITSSMREAEFMQKLEEAKQVHREGSAIYARVWPKVTKRSASTRTATTESASRAPATAPAAASKAVPTAAGNPSPSSAASKIREGEMSEAKDGTSPRGTVGKTANGTRMGASKSSAGSVDSETQARADKLLNNVSLDISDEAVLARKQNRHEKLDMTEDIRDIDLHGYLEKKSPSAAYVWQRRWFLVHKALDVQANVWKLALSWHKSHNSPMKGRIFLDQILRIEVLSKLPVRIAADGISLVLVKSQVDDEGSTVTESGRYEFQVVTQARTYVFRALSMSETVTWVNGLNKGSREAKRLQTLIKRAPSARAILGNNPTDEDFAKLDMGQLCAVCEANGFRTTPEMTREELIGNLKQLQAPTLDKATAAESAHTEEKEKILLTRSIADLRAECHRLGLDMSGCAEKSDLVRLLANQGGDEVGSDQEKEAQLRQLVVRGLTLLEEEDMSQEAGQASSAERLDIAIGIFERVAREARELGLGLVEARAIHGLASAYVCSDDRRDAAPMMFEMASNMFWTAGEKSDAKTCILDASELFRSAQGYEDAIRCLVEYDTKSKSLVFSDRIQMLREELHQKNNPAPRSRLAHFFSSTM</sequence>
<dbReference type="InterPro" id="IPR001849">
    <property type="entry name" value="PH_domain"/>
</dbReference>
<dbReference type="OrthoDB" id="190098at2759"/>
<dbReference type="PROSITE" id="PS50003">
    <property type="entry name" value="PH_DOMAIN"/>
    <property type="match status" value="3"/>
</dbReference>
<dbReference type="SMART" id="SM00233">
    <property type="entry name" value="PH"/>
    <property type="match status" value="3"/>
</dbReference>
<dbReference type="Pfam" id="PF00169">
    <property type="entry name" value="PH"/>
    <property type="match status" value="3"/>
</dbReference>
<feature type="coiled-coil region" evidence="1">
    <location>
        <begin position="476"/>
        <end position="510"/>
    </location>
</feature>
<feature type="region of interest" description="Disordered" evidence="2">
    <location>
        <begin position="1003"/>
        <end position="1087"/>
    </location>
</feature>
<accession>A0A2R5GJF5</accession>
<evidence type="ECO:0000259" key="3">
    <source>
        <dbReference type="PROSITE" id="PS50003"/>
    </source>
</evidence>
<dbReference type="EMBL" id="BEYU01000038">
    <property type="protein sequence ID" value="GBG27994.1"/>
    <property type="molecule type" value="Genomic_DNA"/>
</dbReference>
<organism evidence="4 5">
    <name type="scientific">Hondaea fermentalgiana</name>
    <dbReference type="NCBI Taxonomy" id="2315210"/>
    <lineage>
        <taxon>Eukaryota</taxon>
        <taxon>Sar</taxon>
        <taxon>Stramenopiles</taxon>
        <taxon>Bigyra</taxon>
        <taxon>Labyrinthulomycetes</taxon>
        <taxon>Thraustochytrida</taxon>
        <taxon>Thraustochytriidae</taxon>
        <taxon>Hondaea</taxon>
    </lineage>
</organism>
<proteinExistence type="predicted"/>
<feature type="compositionally biased region" description="Basic and acidic residues" evidence="2">
    <location>
        <begin position="1045"/>
        <end position="1058"/>
    </location>
</feature>
<feature type="compositionally biased region" description="Basic residues" evidence="2">
    <location>
        <begin position="298"/>
        <end position="307"/>
    </location>
</feature>
<dbReference type="Pfam" id="PF06046">
    <property type="entry name" value="Sec6"/>
    <property type="match status" value="1"/>
</dbReference>
<gene>
    <name evidence="4" type="ORF">FCC1311_108711</name>
</gene>
<feature type="compositionally biased region" description="Polar residues" evidence="2">
    <location>
        <begin position="1066"/>
        <end position="1086"/>
    </location>
</feature>
<feature type="domain" description="PH" evidence="3">
    <location>
        <begin position="1126"/>
        <end position="1258"/>
    </location>
</feature>
<name>A0A2R5GJF5_9STRA</name>
<keyword evidence="5" id="KW-1185">Reference proteome</keyword>
<evidence type="ECO:0000256" key="2">
    <source>
        <dbReference type="SAM" id="MobiDB-lite"/>
    </source>
</evidence>
<protein>
    <submittedName>
        <fullName evidence="4">Diacylglycerol kinase eta</fullName>
    </submittedName>
</protein>
<dbReference type="CDD" id="cd00821">
    <property type="entry name" value="PH"/>
    <property type="match status" value="2"/>
</dbReference>